<comment type="caution">
    <text evidence="2">The sequence shown here is derived from an EMBL/GenBank/DDBJ whole genome shotgun (WGS) entry which is preliminary data.</text>
</comment>
<accession>A0ABW2GY06</accession>
<sequence length="459" mass="47897">MISQERLEEIARHWAVAETLRRGYECEPRLTEFAGGWVVWSPPPAGGPVAEPGSGETVIIDRETGALTVVPGLPPQVAMSRYAGPAATAQAVYPAAPLPTPPPGAVTSPVSTMPPPMPPLPPALSVAADPHSLTPGPPPPNAALTSSPFGPPRLSAEEAERRAMALAAQLARLSPGLPAPTLPQVVATLEVAGRTFQALGHTADAEPAHHPAVAHALAAIPPGSRTRGAHRHPDLIVVSKALFELGGAAHTDPAWAAQQLAGATLRLHLLREGAPADNPTPAASCHTCGTALVSLGMPGELPRDLIRPEPPQRGAAGRAALRAITAEAVAATIAVPGVRHRLPALPFLVDLLEPYAPFHPVLQSQSGAAQRVESFTLDVWTREQTADTLGDLSERLGARLFPIGGEAGGLHSILAVDEYHRVFALDHAGTWYLGPTLESAVQTLLIGRSTPRLRPNATW</sequence>
<name>A0ABW2GY06_9ACTN</name>
<keyword evidence="3" id="KW-1185">Reference proteome</keyword>
<organism evidence="2 3">
    <name type="scientific">Catellatospora aurea</name>
    <dbReference type="NCBI Taxonomy" id="1337874"/>
    <lineage>
        <taxon>Bacteria</taxon>
        <taxon>Bacillati</taxon>
        <taxon>Actinomycetota</taxon>
        <taxon>Actinomycetes</taxon>
        <taxon>Micromonosporales</taxon>
        <taxon>Micromonosporaceae</taxon>
        <taxon>Catellatospora</taxon>
    </lineage>
</organism>
<protein>
    <submittedName>
        <fullName evidence="2">SUKH-3 domain-containing protein</fullName>
    </submittedName>
</protein>
<evidence type="ECO:0000256" key="1">
    <source>
        <dbReference type="SAM" id="MobiDB-lite"/>
    </source>
</evidence>
<dbReference type="InterPro" id="IPR025850">
    <property type="entry name" value="SUKH-3"/>
</dbReference>
<evidence type="ECO:0000313" key="2">
    <source>
        <dbReference type="EMBL" id="MFC7244890.1"/>
    </source>
</evidence>
<feature type="region of interest" description="Disordered" evidence="1">
    <location>
        <begin position="127"/>
        <end position="153"/>
    </location>
</feature>
<proteinExistence type="predicted"/>
<evidence type="ECO:0000313" key="3">
    <source>
        <dbReference type="Proteomes" id="UP001596392"/>
    </source>
</evidence>
<dbReference type="EMBL" id="JBHTAC010000020">
    <property type="protein sequence ID" value="MFC7244890.1"/>
    <property type="molecule type" value="Genomic_DNA"/>
</dbReference>
<dbReference type="RefSeq" id="WP_376807858.1">
    <property type="nucleotide sequence ID" value="NZ_JBHTAC010000020.1"/>
</dbReference>
<gene>
    <name evidence="2" type="ORF">ACFQO7_20635</name>
</gene>
<dbReference type="Pfam" id="PF14433">
    <property type="entry name" value="SUKH-3"/>
    <property type="match status" value="1"/>
</dbReference>
<reference evidence="3" key="1">
    <citation type="journal article" date="2019" name="Int. J. Syst. Evol. Microbiol.">
        <title>The Global Catalogue of Microorganisms (GCM) 10K type strain sequencing project: providing services to taxonomists for standard genome sequencing and annotation.</title>
        <authorList>
            <consortium name="The Broad Institute Genomics Platform"/>
            <consortium name="The Broad Institute Genome Sequencing Center for Infectious Disease"/>
            <person name="Wu L."/>
            <person name="Ma J."/>
        </authorList>
    </citation>
    <scope>NUCLEOTIDE SEQUENCE [LARGE SCALE GENOMIC DNA]</scope>
    <source>
        <strain evidence="3">CGMCC 1.9106</strain>
    </source>
</reference>
<dbReference type="Proteomes" id="UP001596392">
    <property type="component" value="Unassembled WGS sequence"/>
</dbReference>